<comment type="caution">
    <text evidence="5">The sequence shown here is derived from an EMBL/GenBank/DDBJ whole genome shotgun (WGS) entry which is preliminary data.</text>
</comment>
<dbReference type="AlphaFoldDB" id="A0AB94IKH5"/>
<dbReference type="GO" id="GO:0016747">
    <property type="term" value="F:acyltransferase activity, transferring groups other than amino-acyl groups"/>
    <property type="evidence" value="ECO:0007669"/>
    <property type="project" value="InterPro"/>
</dbReference>
<keyword evidence="6" id="KW-1185">Reference proteome</keyword>
<reference evidence="5 6" key="1">
    <citation type="journal article" date="2014" name="Environ. Microbiol.">
        <title>The nitrate-ammonifying and nosZ-carrying bacterium Bacillus vireti is a potent source and sink for nitric and nitrous oxide under high nitrate conditions.</title>
        <authorList>
            <person name="Mania D."/>
            <person name="Heylen K."/>
            <person name="van Spanning R.J."/>
            <person name="Frostegard A."/>
        </authorList>
    </citation>
    <scope>NUCLEOTIDE SEQUENCE [LARGE SCALE GENOMIC DNA]</scope>
    <source>
        <strain evidence="5 6">LMG 21834</strain>
    </source>
</reference>
<dbReference type="InterPro" id="IPR002656">
    <property type="entry name" value="Acyl_transf_3_dom"/>
</dbReference>
<keyword evidence="5" id="KW-0012">Acyltransferase</keyword>
<dbReference type="EMBL" id="ALAN01000092">
    <property type="protein sequence ID" value="ETI67538.1"/>
    <property type="molecule type" value="Genomic_DNA"/>
</dbReference>
<evidence type="ECO:0000313" key="5">
    <source>
        <dbReference type="EMBL" id="ETI67538.1"/>
    </source>
</evidence>
<dbReference type="InterPro" id="IPR050879">
    <property type="entry name" value="Acyltransferase_3"/>
</dbReference>
<feature type="transmembrane region" description="Helical" evidence="3">
    <location>
        <begin position="82"/>
        <end position="99"/>
    </location>
</feature>
<gene>
    <name evidence="5" type="ORF">BAVI_16952</name>
</gene>
<evidence type="ECO:0000259" key="4">
    <source>
        <dbReference type="Pfam" id="PF01757"/>
    </source>
</evidence>
<feature type="transmembrane region" description="Helical" evidence="3">
    <location>
        <begin position="211"/>
        <end position="230"/>
    </location>
</feature>
<evidence type="ECO:0000256" key="2">
    <source>
        <dbReference type="ARBA" id="ARBA00007400"/>
    </source>
</evidence>
<accession>A0AB94IKH5</accession>
<feature type="transmembrane region" description="Helical" evidence="3">
    <location>
        <begin position="43"/>
        <end position="61"/>
    </location>
</feature>
<dbReference type="Proteomes" id="UP000018877">
    <property type="component" value="Unassembled WGS sequence"/>
</dbReference>
<proteinExistence type="inferred from homology"/>
<feature type="transmembrane region" description="Helical" evidence="3">
    <location>
        <begin position="21"/>
        <end position="37"/>
    </location>
</feature>
<feature type="transmembrane region" description="Helical" evidence="3">
    <location>
        <begin position="147"/>
        <end position="166"/>
    </location>
</feature>
<organism evidence="5 6">
    <name type="scientific">Neobacillus vireti LMG 21834</name>
    <dbReference type="NCBI Taxonomy" id="1131730"/>
    <lineage>
        <taxon>Bacteria</taxon>
        <taxon>Bacillati</taxon>
        <taxon>Bacillota</taxon>
        <taxon>Bacilli</taxon>
        <taxon>Bacillales</taxon>
        <taxon>Bacillaceae</taxon>
        <taxon>Neobacillus</taxon>
    </lineage>
</organism>
<feature type="transmembrane region" description="Helical" evidence="3">
    <location>
        <begin position="236"/>
        <end position="259"/>
    </location>
</feature>
<dbReference type="Pfam" id="PF01757">
    <property type="entry name" value="Acyl_transf_3"/>
    <property type="match status" value="1"/>
</dbReference>
<feature type="domain" description="Acyltransferase 3" evidence="4">
    <location>
        <begin position="19"/>
        <end position="319"/>
    </location>
</feature>
<dbReference type="RefSeq" id="WP_024029569.1">
    <property type="nucleotide sequence ID" value="NZ_ALAN01000092.1"/>
</dbReference>
<keyword evidence="3" id="KW-0472">Membrane</keyword>
<evidence type="ECO:0000313" key="6">
    <source>
        <dbReference type="Proteomes" id="UP000018877"/>
    </source>
</evidence>
<keyword evidence="3" id="KW-1133">Transmembrane helix</keyword>
<feature type="transmembrane region" description="Helical" evidence="3">
    <location>
        <begin position="119"/>
        <end position="135"/>
    </location>
</feature>
<evidence type="ECO:0000256" key="3">
    <source>
        <dbReference type="SAM" id="Phobius"/>
    </source>
</evidence>
<name>A0AB94IKH5_9BACI</name>
<dbReference type="PANTHER" id="PTHR23028">
    <property type="entry name" value="ACETYLTRANSFERASE"/>
    <property type="match status" value="1"/>
</dbReference>
<feature type="transmembrane region" description="Helical" evidence="3">
    <location>
        <begin position="172"/>
        <end position="199"/>
    </location>
</feature>
<keyword evidence="3" id="KW-0812">Transmembrane</keyword>
<feature type="transmembrane region" description="Helical" evidence="3">
    <location>
        <begin position="305"/>
        <end position="325"/>
    </location>
</feature>
<sequence length="353" mass="41298">MKNVTLNTIKINSKASSILDLLRFLSALTVFLFHFYVPLPGYQAVMIFFVLSGFFISSTVLKSIKNNRWSWSEYLLKRITRLWIVLLPCLFLTFVWAKLQINLFGTDQKITNYLDLKKLVGNIFFLQGISVKVYGLNGPLWSLSYEFWYYILFPCIALVIFSRRLIVKFLYTLIFITISIFVGEKIMLYFLVWILGALIPFIKPFKFKRQYLNYTFFTVSIVIAICSLNYQAGSSFFSDFLVGVTFSIVIYIITSLFNNSYNTKFNINKELASFSYTLYLTHYPLANFILTWLGSPKWPFAKTTIIIKVVLATLVLSYAWIIALLTEKQTDKIRKLIFYTNYRSRSKKIENPY</sequence>
<comment type="subcellular location">
    <subcellularLocation>
        <location evidence="1">Membrane</location>
    </subcellularLocation>
</comment>
<comment type="similarity">
    <text evidence="2">Belongs to the acyltransferase 3 family.</text>
</comment>
<keyword evidence="5" id="KW-0808">Transferase</keyword>
<evidence type="ECO:0000256" key="1">
    <source>
        <dbReference type="ARBA" id="ARBA00004370"/>
    </source>
</evidence>
<protein>
    <submittedName>
        <fullName evidence="5">Acyltransferase family protein</fullName>
    </submittedName>
</protein>
<feature type="transmembrane region" description="Helical" evidence="3">
    <location>
        <begin position="271"/>
        <end position="293"/>
    </location>
</feature>